<gene>
    <name evidence="1" type="ORF">B0H16DRAFT_1452132</name>
</gene>
<name>A0AAD7JUC0_9AGAR</name>
<keyword evidence="2" id="KW-1185">Reference proteome</keyword>
<sequence>MNSNNPSLFHIPGPWVHPATKSLGSDSVDIAELARKIHAHVPEISRADGVKLLNAAKNDACGSLKNLSNFDRATYLNALDRDIKRSQRRPQRILFQSFVGQGLYSSQLGVVAFRTCFLRKPVYRWIRSSALLDELEDGNGAKAETGNRAWTRSSTACAIPDGVRGRRGEVGDGDFVGERRDWRHVLRWFE</sequence>
<evidence type="ECO:0000313" key="2">
    <source>
        <dbReference type="Proteomes" id="UP001215598"/>
    </source>
</evidence>
<organism evidence="1 2">
    <name type="scientific">Mycena metata</name>
    <dbReference type="NCBI Taxonomy" id="1033252"/>
    <lineage>
        <taxon>Eukaryota</taxon>
        <taxon>Fungi</taxon>
        <taxon>Dikarya</taxon>
        <taxon>Basidiomycota</taxon>
        <taxon>Agaricomycotina</taxon>
        <taxon>Agaricomycetes</taxon>
        <taxon>Agaricomycetidae</taxon>
        <taxon>Agaricales</taxon>
        <taxon>Marasmiineae</taxon>
        <taxon>Mycenaceae</taxon>
        <taxon>Mycena</taxon>
    </lineage>
</organism>
<accession>A0AAD7JUC0</accession>
<comment type="caution">
    <text evidence="1">The sequence shown here is derived from an EMBL/GenBank/DDBJ whole genome shotgun (WGS) entry which is preliminary data.</text>
</comment>
<dbReference type="AlphaFoldDB" id="A0AAD7JUC0"/>
<dbReference type="Proteomes" id="UP001215598">
    <property type="component" value="Unassembled WGS sequence"/>
</dbReference>
<dbReference type="EMBL" id="JARKIB010000016">
    <property type="protein sequence ID" value="KAJ7770715.1"/>
    <property type="molecule type" value="Genomic_DNA"/>
</dbReference>
<proteinExistence type="predicted"/>
<reference evidence="1" key="1">
    <citation type="submission" date="2023-03" db="EMBL/GenBank/DDBJ databases">
        <title>Massive genome expansion in bonnet fungi (Mycena s.s.) driven by repeated elements and novel gene families across ecological guilds.</title>
        <authorList>
            <consortium name="Lawrence Berkeley National Laboratory"/>
            <person name="Harder C.B."/>
            <person name="Miyauchi S."/>
            <person name="Viragh M."/>
            <person name="Kuo A."/>
            <person name="Thoen E."/>
            <person name="Andreopoulos B."/>
            <person name="Lu D."/>
            <person name="Skrede I."/>
            <person name="Drula E."/>
            <person name="Henrissat B."/>
            <person name="Morin E."/>
            <person name="Kohler A."/>
            <person name="Barry K."/>
            <person name="LaButti K."/>
            <person name="Morin E."/>
            <person name="Salamov A."/>
            <person name="Lipzen A."/>
            <person name="Mereny Z."/>
            <person name="Hegedus B."/>
            <person name="Baldrian P."/>
            <person name="Stursova M."/>
            <person name="Weitz H."/>
            <person name="Taylor A."/>
            <person name="Grigoriev I.V."/>
            <person name="Nagy L.G."/>
            <person name="Martin F."/>
            <person name="Kauserud H."/>
        </authorList>
    </citation>
    <scope>NUCLEOTIDE SEQUENCE</scope>
    <source>
        <strain evidence="1">CBHHK182m</strain>
    </source>
</reference>
<protein>
    <submittedName>
        <fullName evidence="1">Uncharacterized protein</fullName>
    </submittedName>
</protein>
<evidence type="ECO:0000313" key="1">
    <source>
        <dbReference type="EMBL" id="KAJ7770715.1"/>
    </source>
</evidence>